<feature type="chain" id="PRO_5007588410" evidence="1">
    <location>
        <begin position="25"/>
        <end position="119"/>
    </location>
</feature>
<organism evidence="2 3">
    <name type="scientific">Cajanus cajan</name>
    <name type="common">Pigeon pea</name>
    <name type="synonym">Cajanus indicus</name>
    <dbReference type="NCBI Taxonomy" id="3821"/>
    <lineage>
        <taxon>Eukaryota</taxon>
        <taxon>Viridiplantae</taxon>
        <taxon>Streptophyta</taxon>
        <taxon>Embryophyta</taxon>
        <taxon>Tracheophyta</taxon>
        <taxon>Spermatophyta</taxon>
        <taxon>Magnoliopsida</taxon>
        <taxon>eudicotyledons</taxon>
        <taxon>Gunneridae</taxon>
        <taxon>Pentapetalae</taxon>
        <taxon>rosids</taxon>
        <taxon>fabids</taxon>
        <taxon>Fabales</taxon>
        <taxon>Fabaceae</taxon>
        <taxon>Papilionoideae</taxon>
        <taxon>50 kb inversion clade</taxon>
        <taxon>NPAAA clade</taxon>
        <taxon>indigoferoid/millettioid clade</taxon>
        <taxon>Phaseoleae</taxon>
        <taxon>Cajanus</taxon>
    </lineage>
</organism>
<protein>
    <submittedName>
        <fullName evidence="2">Uncharacterized protein</fullName>
    </submittedName>
</protein>
<gene>
    <name evidence="2" type="ORF">KK1_026258</name>
</gene>
<evidence type="ECO:0000256" key="1">
    <source>
        <dbReference type="SAM" id="SignalP"/>
    </source>
</evidence>
<sequence>MFTRPFTWELWIVTRVILIYTMLATWYPERESNPEFDGNCKSKRNSMKIGCDGDSFVRSFPKKVEKFKPKNIINATSEYKYEDVFQNKSIATTFLELPYEKVFISETCKSATDTLVPLP</sequence>
<dbReference type="AlphaFoldDB" id="A0A151SAX1"/>
<name>A0A151SAX1_CAJCA</name>
<proteinExistence type="predicted"/>
<dbReference type="EMBL" id="KQ483431">
    <property type="protein sequence ID" value="KYP51901.1"/>
    <property type="molecule type" value="Genomic_DNA"/>
</dbReference>
<evidence type="ECO:0000313" key="2">
    <source>
        <dbReference type="EMBL" id="KYP51901.1"/>
    </source>
</evidence>
<evidence type="ECO:0000313" key="3">
    <source>
        <dbReference type="Proteomes" id="UP000075243"/>
    </source>
</evidence>
<dbReference type="Proteomes" id="UP000075243">
    <property type="component" value="Unassembled WGS sequence"/>
</dbReference>
<keyword evidence="1" id="KW-0732">Signal</keyword>
<accession>A0A151SAX1</accession>
<reference evidence="2" key="1">
    <citation type="journal article" date="2012" name="Nat. Biotechnol.">
        <title>Draft genome sequence of pigeonpea (Cajanus cajan), an orphan legume crop of resource-poor farmers.</title>
        <authorList>
            <person name="Varshney R.K."/>
            <person name="Chen W."/>
            <person name="Li Y."/>
            <person name="Bharti A.K."/>
            <person name="Saxena R.K."/>
            <person name="Schlueter J.A."/>
            <person name="Donoghue M.T."/>
            <person name="Azam S."/>
            <person name="Fan G."/>
            <person name="Whaley A.M."/>
            <person name="Farmer A.D."/>
            <person name="Sheridan J."/>
            <person name="Iwata A."/>
            <person name="Tuteja R."/>
            <person name="Penmetsa R.V."/>
            <person name="Wu W."/>
            <person name="Upadhyaya H.D."/>
            <person name="Yang S.P."/>
            <person name="Shah T."/>
            <person name="Saxena K.B."/>
            <person name="Michael T."/>
            <person name="McCombie W.R."/>
            <person name="Yang B."/>
            <person name="Zhang G."/>
            <person name="Yang H."/>
            <person name="Wang J."/>
            <person name="Spillane C."/>
            <person name="Cook D.R."/>
            <person name="May G.D."/>
            <person name="Xu X."/>
            <person name="Jackson S.A."/>
        </authorList>
    </citation>
    <scope>NUCLEOTIDE SEQUENCE [LARGE SCALE GENOMIC DNA]</scope>
</reference>
<feature type="signal peptide" evidence="1">
    <location>
        <begin position="1"/>
        <end position="24"/>
    </location>
</feature>
<dbReference type="Gramene" id="C.cajan_24784.t">
    <property type="protein sequence ID" value="C.cajan_24784.t"/>
    <property type="gene ID" value="C.cajan_24784"/>
</dbReference>
<keyword evidence="3" id="KW-1185">Reference proteome</keyword>